<dbReference type="InterPro" id="IPR032675">
    <property type="entry name" value="LRR_dom_sf"/>
</dbReference>
<sequence length="393" mass="42929">MEDGVTLLRPFVDVSCWAPLPTVELQMEGDLLAAVPQQVMEAFPQLRVLTIYMYEEVYMPEEEDEEEEDEAEEEEDEAAEEEDEDTAALASALQLLAPRLHGLSLFYPWGDNVLQPALASSLRGATQLQELDLEAFKLTTWEAAAPVASLVGLHSLRIRSTTPRIAQSLLQPLTALVKLDVGDLLDVSWISCLPRLACLVCKALFAPDGSGPWSLPPKLDHLYLTGQEPERFPVLIGPSPALPLFDVRLTLIPDPAQDALLPEQERALRVAAERVTALGAASSSVAVVCCREGDALPVGGAAEKLTLCAAPCHVLPNLLLLERLSKLAELIIIHHREAPESEEALWPVLALLLSNATVHVQVYGVALRPAAKKWIRAKMNDMHVNGKRLVINA</sequence>
<name>A0A835YAX8_9CHLO</name>
<proteinExistence type="predicted"/>
<reference evidence="3" key="1">
    <citation type="journal article" date="2020" name="bioRxiv">
        <title>Comparative genomics of Chlamydomonas.</title>
        <authorList>
            <person name="Craig R.J."/>
            <person name="Hasan A.R."/>
            <person name="Ness R.W."/>
            <person name="Keightley P.D."/>
        </authorList>
    </citation>
    <scope>NUCLEOTIDE SEQUENCE</scope>
    <source>
        <strain evidence="3">CCAP 11/70</strain>
    </source>
</reference>
<dbReference type="AlphaFoldDB" id="A0A835YAX8"/>
<evidence type="ECO:0000313" key="3">
    <source>
        <dbReference type="EMBL" id="KAG2498127.1"/>
    </source>
</evidence>
<keyword evidence="4" id="KW-1185">Reference proteome</keyword>
<comment type="subcellular location">
    <subcellularLocation>
        <location evidence="1">Cytoplasm</location>
        <location evidence="1">Cytoskeleton</location>
        <location evidence="1">Cilium axoneme</location>
    </subcellularLocation>
</comment>
<organism evidence="3 4">
    <name type="scientific">Edaphochlamys debaryana</name>
    <dbReference type="NCBI Taxonomy" id="47281"/>
    <lineage>
        <taxon>Eukaryota</taxon>
        <taxon>Viridiplantae</taxon>
        <taxon>Chlorophyta</taxon>
        <taxon>core chlorophytes</taxon>
        <taxon>Chlorophyceae</taxon>
        <taxon>CS clade</taxon>
        <taxon>Chlamydomonadales</taxon>
        <taxon>Chlamydomonadales incertae sedis</taxon>
        <taxon>Edaphochlamys</taxon>
    </lineage>
</organism>
<protein>
    <submittedName>
        <fullName evidence="3">Uncharacterized protein</fullName>
    </submittedName>
</protein>
<feature type="region of interest" description="Disordered" evidence="2">
    <location>
        <begin position="60"/>
        <end position="87"/>
    </location>
</feature>
<dbReference type="Gene3D" id="3.80.10.10">
    <property type="entry name" value="Ribonuclease Inhibitor"/>
    <property type="match status" value="1"/>
</dbReference>
<dbReference type="SUPFAM" id="SSF52058">
    <property type="entry name" value="L domain-like"/>
    <property type="match status" value="1"/>
</dbReference>
<evidence type="ECO:0000256" key="1">
    <source>
        <dbReference type="ARBA" id="ARBA00004430"/>
    </source>
</evidence>
<evidence type="ECO:0000256" key="2">
    <source>
        <dbReference type="SAM" id="MobiDB-lite"/>
    </source>
</evidence>
<evidence type="ECO:0000313" key="4">
    <source>
        <dbReference type="Proteomes" id="UP000612055"/>
    </source>
</evidence>
<dbReference type="GO" id="GO:0005930">
    <property type="term" value="C:axoneme"/>
    <property type="evidence" value="ECO:0007669"/>
    <property type="project" value="UniProtKB-SubCell"/>
</dbReference>
<gene>
    <name evidence="3" type="ORF">HYH03_003885</name>
</gene>
<dbReference type="EMBL" id="JAEHOE010000011">
    <property type="protein sequence ID" value="KAG2498127.1"/>
    <property type="molecule type" value="Genomic_DNA"/>
</dbReference>
<dbReference type="Proteomes" id="UP000612055">
    <property type="component" value="Unassembled WGS sequence"/>
</dbReference>
<accession>A0A835YAX8</accession>
<feature type="compositionally biased region" description="Acidic residues" evidence="2">
    <location>
        <begin position="60"/>
        <end position="86"/>
    </location>
</feature>
<comment type="caution">
    <text evidence="3">The sequence shown here is derived from an EMBL/GenBank/DDBJ whole genome shotgun (WGS) entry which is preliminary data.</text>
</comment>